<dbReference type="EC" id="2.3.2.27" evidence="3"/>
<evidence type="ECO:0000256" key="8">
    <source>
        <dbReference type="ARBA" id="ARBA00022771"/>
    </source>
</evidence>
<evidence type="ECO:0000256" key="16">
    <source>
        <dbReference type="SAM" id="Phobius"/>
    </source>
</evidence>
<evidence type="ECO:0000259" key="17">
    <source>
        <dbReference type="PROSITE" id="PS50089"/>
    </source>
</evidence>
<comment type="pathway">
    <text evidence="2">Protein modification; protein ubiquitination.</text>
</comment>
<dbReference type="Pfam" id="PF13639">
    <property type="entry name" value="zf-RING_2"/>
    <property type="match status" value="1"/>
</dbReference>
<evidence type="ECO:0000313" key="18">
    <source>
        <dbReference type="EMBL" id="KAK6167292.1"/>
    </source>
</evidence>
<proteinExistence type="predicted"/>
<dbReference type="PANTHER" id="PTHR47168">
    <property type="entry name" value="RING ZINC FINGER DOMAIN SUPERFAMILY PROTEIN-RELATED"/>
    <property type="match status" value="1"/>
</dbReference>
<evidence type="ECO:0000256" key="3">
    <source>
        <dbReference type="ARBA" id="ARBA00012483"/>
    </source>
</evidence>
<evidence type="ECO:0000256" key="11">
    <source>
        <dbReference type="ARBA" id="ARBA00023136"/>
    </source>
</evidence>
<feature type="compositionally biased region" description="Low complexity" evidence="15">
    <location>
        <begin position="381"/>
        <end position="395"/>
    </location>
</feature>
<organism evidence="18 19">
    <name type="scientific">Patella caerulea</name>
    <name type="common">Rayed Mediterranean limpet</name>
    <dbReference type="NCBI Taxonomy" id="87958"/>
    <lineage>
        <taxon>Eukaryota</taxon>
        <taxon>Metazoa</taxon>
        <taxon>Spiralia</taxon>
        <taxon>Lophotrochozoa</taxon>
        <taxon>Mollusca</taxon>
        <taxon>Gastropoda</taxon>
        <taxon>Patellogastropoda</taxon>
        <taxon>Patelloidea</taxon>
        <taxon>Patellidae</taxon>
        <taxon>Patella</taxon>
    </lineage>
</organism>
<accession>A0AAN8FZC5</accession>
<gene>
    <name evidence="18" type="ORF">SNE40_021359</name>
</gene>
<evidence type="ECO:0000256" key="12">
    <source>
        <dbReference type="ARBA" id="ARBA00023180"/>
    </source>
</evidence>
<dbReference type="EMBL" id="JAZGQO010000018">
    <property type="protein sequence ID" value="KAK6167292.1"/>
    <property type="molecule type" value="Genomic_DNA"/>
</dbReference>
<keyword evidence="5 16" id="KW-0812">Transmembrane</keyword>
<evidence type="ECO:0000256" key="4">
    <source>
        <dbReference type="ARBA" id="ARBA00022679"/>
    </source>
</evidence>
<feature type="compositionally biased region" description="Low complexity" evidence="15">
    <location>
        <begin position="407"/>
        <end position="419"/>
    </location>
</feature>
<feature type="domain" description="RING-type" evidence="17">
    <location>
        <begin position="242"/>
        <end position="284"/>
    </location>
</feature>
<dbReference type="InterPro" id="IPR011016">
    <property type="entry name" value="Znf_RING-CH"/>
</dbReference>
<keyword evidence="12" id="KW-0325">Glycoprotein</keyword>
<feature type="region of interest" description="Disordered" evidence="15">
    <location>
        <begin position="291"/>
        <end position="337"/>
    </location>
</feature>
<keyword evidence="19" id="KW-1185">Reference proteome</keyword>
<evidence type="ECO:0000256" key="1">
    <source>
        <dbReference type="ARBA" id="ARBA00000900"/>
    </source>
</evidence>
<evidence type="ECO:0000256" key="10">
    <source>
        <dbReference type="ARBA" id="ARBA00022989"/>
    </source>
</evidence>
<dbReference type="SMART" id="SM00184">
    <property type="entry name" value="RING"/>
    <property type="match status" value="1"/>
</dbReference>
<dbReference type="CDD" id="cd02123">
    <property type="entry name" value="PA_C_RZF_like"/>
    <property type="match status" value="1"/>
</dbReference>
<keyword evidence="10 16" id="KW-1133">Transmembrane helix</keyword>
<evidence type="ECO:0000256" key="2">
    <source>
        <dbReference type="ARBA" id="ARBA00004906"/>
    </source>
</evidence>
<name>A0AAN8FZC5_PATCE</name>
<dbReference type="AlphaFoldDB" id="A0AAN8FZC5"/>
<evidence type="ECO:0000256" key="7">
    <source>
        <dbReference type="ARBA" id="ARBA00022729"/>
    </source>
</evidence>
<keyword evidence="9" id="KW-0862">Zinc</keyword>
<reference evidence="18 19" key="1">
    <citation type="submission" date="2024-01" db="EMBL/GenBank/DDBJ databases">
        <title>The genome of the rayed Mediterranean limpet Patella caerulea (Linnaeus, 1758).</title>
        <authorList>
            <person name="Anh-Thu Weber A."/>
            <person name="Halstead-Nussloch G."/>
        </authorList>
    </citation>
    <scope>NUCLEOTIDE SEQUENCE [LARGE SCALE GENOMIC DNA]</scope>
    <source>
        <strain evidence="18">AATW-2023a</strain>
        <tissue evidence="18">Whole specimen</tissue>
    </source>
</reference>
<keyword evidence="7" id="KW-0732">Signal</keyword>
<dbReference type="InterPro" id="IPR003137">
    <property type="entry name" value="PA_domain"/>
</dbReference>
<dbReference type="FunFam" id="3.30.40.10:FF:000824">
    <property type="entry name" value="E3 ubiquitin-protein ligase RNF13"/>
    <property type="match status" value="1"/>
</dbReference>
<dbReference type="SMART" id="SM00744">
    <property type="entry name" value="RINGv"/>
    <property type="match status" value="1"/>
</dbReference>
<comment type="subcellular location">
    <subcellularLocation>
        <location evidence="13">Endomembrane system</location>
        <topology evidence="13">Single-pass type I membrane protein</topology>
    </subcellularLocation>
</comment>
<dbReference type="CDD" id="cd16796">
    <property type="entry name" value="RING-H2_RNF13"/>
    <property type="match status" value="1"/>
</dbReference>
<dbReference type="Gene3D" id="3.30.40.10">
    <property type="entry name" value="Zinc/RING finger domain, C3HC4 (zinc finger)"/>
    <property type="match status" value="1"/>
</dbReference>
<keyword evidence="4" id="KW-0808">Transferase</keyword>
<dbReference type="InterPro" id="IPR044744">
    <property type="entry name" value="ZNRF4/RNF13/RNF167_PA"/>
</dbReference>
<dbReference type="GO" id="GO:0012505">
    <property type="term" value="C:endomembrane system"/>
    <property type="evidence" value="ECO:0007669"/>
    <property type="project" value="UniProtKB-SubCell"/>
</dbReference>
<dbReference type="GO" id="GO:0061630">
    <property type="term" value="F:ubiquitin protein ligase activity"/>
    <property type="evidence" value="ECO:0007669"/>
    <property type="project" value="UniProtKB-EC"/>
</dbReference>
<dbReference type="SUPFAM" id="SSF52025">
    <property type="entry name" value="PA domain"/>
    <property type="match status" value="1"/>
</dbReference>
<comment type="caution">
    <text evidence="18">The sequence shown here is derived from an EMBL/GenBank/DDBJ whole genome shotgun (WGS) entry which is preliminary data.</text>
</comment>
<evidence type="ECO:0000256" key="6">
    <source>
        <dbReference type="ARBA" id="ARBA00022723"/>
    </source>
</evidence>
<dbReference type="PANTHER" id="PTHR47168:SF1">
    <property type="entry name" value="OS02G0798600 PROTEIN"/>
    <property type="match status" value="1"/>
</dbReference>
<dbReference type="GO" id="GO:0008270">
    <property type="term" value="F:zinc ion binding"/>
    <property type="evidence" value="ECO:0007669"/>
    <property type="project" value="UniProtKB-KW"/>
</dbReference>
<comment type="catalytic activity">
    <reaction evidence="1">
        <text>S-ubiquitinyl-[E2 ubiquitin-conjugating enzyme]-L-cysteine + [acceptor protein]-L-lysine = [E2 ubiquitin-conjugating enzyme]-L-cysteine + N(6)-ubiquitinyl-[acceptor protein]-L-lysine.</text>
        <dbReference type="EC" id="2.3.2.27"/>
    </reaction>
</comment>
<dbReference type="SUPFAM" id="SSF57850">
    <property type="entry name" value="RING/U-box"/>
    <property type="match status" value="1"/>
</dbReference>
<sequence length="447" mass="49297">MESSIPGHVTVLYLFTIVNLIALFHVSLVNAEITVVDTVNNITVAKYDDIPAMFGDSLPSEGINGRLVYVKPHNACTIVEKPPNHMHLIPMVKWIALIAREGCDFAEKVLHVQEAGFDVAIVFNKKGDESLVPMSGGTYGRQVSIPSVFVGYSTGKDMADNFDYRKNNILITMDGGIPIPNYKVYLWPFAIVVGTCFCLMVIFMIAKWCRDRRRRNRSRLSTKHLKKIPIKKFKKGDNYDVCAICLDDYEEGDKLRILPCSHAYHRKCIDPWLTKNRKTCPICKRRVIPGEENESDSDSDEDGGSTSRAEPTERTPLLASQPAASTPRTSTFDNSGLPESVRAEVTGLQQVVDSSEDSDGSIQGAVGGMSVQVEDKHLIDSHSGSSSGASNTSLPSRKDNASVSAGSSRSRSTPPRSTTGQFNTAFREEDEVSFVKEDKKLKLNQVV</sequence>
<feature type="region of interest" description="Disordered" evidence="15">
    <location>
        <begin position="380"/>
        <end position="430"/>
    </location>
</feature>
<feature type="transmembrane region" description="Helical" evidence="16">
    <location>
        <begin position="185"/>
        <end position="209"/>
    </location>
</feature>
<dbReference type="Proteomes" id="UP001347796">
    <property type="component" value="Unassembled WGS sequence"/>
</dbReference>
<evidence type="ECO:0000256" key="5">
    <source>
        <dbReference type="ARBA" id="ARBA00022692"/>
    </source>
</evidence>
<feature type="compositionally biased region" description="Acidic residues" evidence="15">
    <location>
        <begin position="291"/>
        <end position="303"/>
    </location>
</feature>
<dbReference type="InterPro" id="IPR013083">
    <property type="entry name" value="Znf_RING/FYVE/PHD"/>
</dbReference>
<protein>
    <recommendedName>
        <fullName evidence="3">RING-type E3 ubiquitin transferase</fullName>
        <ecNumber evidence="3">2.3.2.27</ecNumber>
    </recommendedName>
</protein>
<evidence type="ECO:0000313" key="19">
    <source>
        <dbReference type="Proteomes" id="UP001347796"/>
    </source>
</evidence>
<dbReference type="InterPro" id="IPR046450">
    <property type="entry name" value="PA_dom_sf"/>
</dbReference>
<dbReference type="Pfam" id="PF02225">
    <property type="entry name" value="PA"/>
    <property type="match status" value="1"/>
</dbReference>
<evidence type="ECO:0000256" key="14">
    <source>
        <dbReference type="PROSITE-ProRule" id="PRU00175"/>
    </source>
</evidence>
<keyword evidence="8 14" id="KW-0863">Zinc-finger</keyword>
<dbReference type="InterPro" id="IPR001841">
    <property type="entry name" value="Znf_RING"/>
</dbReference>
<dbReference type="PROSITE" id="PS50089">
    <property type="entry name" value="ZF_RING_2"/>
    <property type="match status" value="1"/>
</dbReference>
<keyword evidence="11 16" id="KW-0472">Membrane</keyword>
<keyword evidence="6" id="KW-0479">Metal-binding</keyword>
<evidence type="ECO:0000256" key="13">
    <source>
        <dbReference type="ARBA" id="ARBA00046288"/>
    </source>
</evidence>
<dbReference type="GO" id="GO:0005737">
    <property type="term" value="C:cytoplasm"/>
    <property type="evidence" value="ECO:0007669"/>
    <property type="project" value="UniProtKB-ARBA"/>
</dbReference>
<feature type="transmembrane region" description="Helical" evidence="16">
    <location>
        <begin position="12"/>
        <end position="31"/>
    </location>
</feature>
<evidence type="ECO:0000256" key="9">
    <source>
        <dbReference type="ARBA" id="ARBA00022833"/>
    </source>
</evidence>
<evidence type="ECO:0000256" key="15">
    <source>
        <dbReference type="SAM" id="MobiDB-lite"/>
    </source>
</evidence>
<dbReference type="Gene3D" id="3.50.30.30">
    <property type="match status" value="1"/>
</dbReference>
<feature type="compositionally biased region" description="Polar residues" evidence="15">
    <location>
        <begin position="322"/>
        <end position="334"/>
    </location>
</feature>
<dbReference type="InterPro" id="IPR051653">
    <property type="entry name" value="E3_ligase_sorting_rcpt"/>
</dbReference>